<evidence type="ECO:0000259" key="1">
    <source>
        <dbReference type="Pfam" id="PF00646"/>
    </source>
</evidence>
<gene>
    <name evidence="3" type="ORF">QYE76_001376</name>
</gene>
<protein>
    <recommendedName>
        <fullName evidence="5">F-box domain-containing protein</fullName>
    </recommendedName>
</protein>
<evidence type="ECO:0008006" key="5">
    <source>
        <dbReference type="Google" id="ProtNLM"/>
    </source>
</evidence>
<name>A0AAD8VZM8_LOLMU</name>
<feature type="domain" description="F-box" evidence="1">
    <location>
        <begin position="28"/>
        <end position="59"/>
    </location>
</feature>
<keyword evidence="4" id="KW-1185">Reference proteome</keyword>
<reference evidence="3" key="1">
    <citation type="submission" date="2023-07" db="EMBL/GenBank/DDBJ databases">
        <title>A chromosome-level genome assembly of Lolium multiflorum.</title>
        <authorList>
            <person name="Chen Y."/>
            <person name="Copetti D."/>
            <person name="Kolliker R."/>
            <person name="Studer B."/>
        </authorList>
    </citation>
    <scope>NUCLEOTIDE SEQUENCE</scope>
    <source>
        <strain evidence="3">02402/16</strain>
        <tissue evidence="3">Leaf</tissue>
    </source>
</reference>
<dbReference type="SUPFAM" id="SSF81383">
    <property type="entry name" value="F-box domain"/>
    <property type="match status" value="1"/>
</dbReference>
<evidence type="ECO:0000259" key="2">
    <source>
        <dbReference type="Pfam" id="PF23622"/>
    </source>
</evidence>
<dbReference type="SUPFAM" id="SSF52047">
    <property type="entry name" value="RNI-like"/>
    <property type="match status" value="1"/>
</dbReference>
<feature type="domain" description="At1g61320/AtMIF1 LRR" evidence="2">
    <location>
        <begin position="177"/>
        <end position="366"/>
    </location>
</feature>
<dbReference type="InterPro" id="IPR032675">
    <property type="entry name" value="LRR_dom_sf"/>
</dbReference>
<dbReference type="Pfam" id="PF23622">
    <property type="entry name" value="LRR_At1g61320_AtMIF1"/>
    <property type="match status" value="1"/>
</dbReference>
<evidence type="ECO:0000313" key="4">
    <source>
        <dbReference type="Proteomes" id="UP001231189"/>
    </source>
</evidence>
<dbReference type="Gene3D" id="3.80.10.10">
    <property type="entry name" value="Ribonuclease Inhibitor"/>
    <property type="match status" value="1"/>
</dbReference>
<dbReference type="EMBL" id="JAUUTY010000005">
    <property type="protein sequence ID" value="KAK1627061.1"/>
    <property type="molecule type" value="Genomic_DNA"/>
</dbReference>
<dbReference type="InterPro" id="IPR036047">
    <property type="entry name" value="F-box-like_dom_sf"/>
</dbReference>
<dbReference type="PANTHER" id="PTHR35545:SF8">
    <property type="entry name" value="F-BOX DOMAIN-CONTAINING PROTEIN"/>
    <property type="match status" value="1"/>
</dbReference>
<accession>A0AAD8VZM8</accession>
<proteinExistence type="predicted"/>
<evidence type="ECO:0000313" key="3">
    <source>
        <dbReference type="EMBL" id="KAK1627061.1"/>
    </source>
</evidence>
<dbReference type="InterPro" id="IPR001810">
    <property type="entry name" value="F-box_dom"/>
</dbReference>
<dbReference type="Pfam" id="PF00646">
    <property type="entry name" value="F-box"/>
    <property type="match status" value="1"/>
</dbReference>
<sequence length="372" mass="42704">MKSKRARFTRLSSIASNNVRGHDDRLTALSDDILLSILRRVDIATAARTSALSKRWRYLPWLLPKINLDARDFLPSPLPDPIKPQLIDRAMTSLTRATRSLLGDCRSECTIKRISLKILMTSNLPCDLGLLVSDAIDREMVKELDLDIDHKEPIACRYEDLFLQAQRVERFFRAYPSVLRCLTRLHLHGVDFTEWDIHHFLFDCCGQLQHLSMHECEAGERSVWQINAPNSDLRSLEIYASGLESIEVLCLPKLERLHWDIWFSSSPPLRFGSVPALKELFLLNDATLHQGAFSLREVLHGANIHTLNLHFQGEKVWIKPEGNQLCSVFSNLRKLSIYGIYVEFELLWMINLLEAAPSVEIFDIEARKPLPV</sequence>
<comment type="caution">
    <text evidence="3">The sequence shown here is derived from an EMBL/GenBank/DDBJ whole genome shotgun (WGS) entry which is preliminary data.</text>
</comment>
<dbReference type="PANTHER" id="PTHR35545">
    <property type="entry name" value="F-BOX DOMAIN-CONTAINING PROTEIN"/>
    <property type="match status" value="1"/>
</dbReference>
<dbReference type="Proteomes" id="UP001231189">
    <property type="component" value="Unassembled WGS sequence"/>
</dbReference>
<organism evidence="3 4">
    <name type="scientific">Lolium multiflorum</name>
    <name type="common">Italian ryegrass</name>
    <name type="synonym">Lolium perenne subsp. multiflorum</name>
    <dbReference type="NCBI Taxonomy" id="4521"/>
    <lineage>
        <taxon>Eukaryota</taxon>
        <taxon>Viridiplantae</taxon>
        <taxon>Streptophyta</taxon>
        <taxon>Embryophyta</taxon>
        <taxon>Tracheophyta</taxon>
        <taxon>Spermatophyta</taxon>
        <taxon>Magnoliopsida</taxon>
        <taxon>Liliopsida</taxon>
        <taxon>Poales</taxon>
        <taxon>Poaceae</taxon>
        <taxon>BOP clade</taxon>
        <taxon>Pooideae</taxon>
        <taxon>Poodae</taxon>
        <taxon>Poeae</taxon>
        <taxon>Poeae Chloroplast Group 2 (Poeae type)</taxon>
        <taxon>Loliodinae</taxon>
        <taxon>Loliinae</taxon>
        <taxon>Lolium</taxon>
    </lineage>
</organism>
<dbReference type="AlphaFoldDB" id="A0AAD8VZM8"/>
<dbReference type="InterPro" id="IPR055357">
    <property type="entry name" value="LRR_At1g61320_AtMIF1"/>
</dbReference>